<keyword evidence="3" id="KW-0378">Hydrolase</keyword>
<proteinExistence type="predicted"/>
<keyword evidence="4" id="KW-1185">Reference proteome</keyword>
<accession>A0A255DN83</accession>
<name>A0A255DN83_9MYCO</name>
<dbReference type="PANTHER" id="PTHR37981:SF1">
    <property type="entry name" value="SGNH HYDROLASE-TYPE ESTERASE DOMAIN-CONTAINING PROTEIN"/>
    <property type="match status" value="1"/>
</dbReference>
<dbReference type="Pfam" id="PF13472">
    <property type="entry name" value="Lipase_GDSL_2"/>
    <property type="match status" value="1"/>
</dbReference>
<dbReference type="OrthoDB" id="5503950at2"/>
<dbReference type="Proteomes" id="UP000216063">
    <property type="component" value="Unassembled WGS sequence"/>
</dbReference>
<dbReference type="PANTHER" id="PTHR37981">
    <property type="entry name" value="LIPASE 2"/>
    <property type="match status" value="1"/>
</dbReference>
<dbReference type="AlphaFoldDB" id="A0A255DN83"/>
<sequence length="263" mass="27950">MNGESPGGAQRYVALGSSMAAGPGIRPRAAGSPLAAGRSARNYPHLAAEQLGLDLVDVTYSGATTANVLRERQHSAPPQIYALNGSEDLVTVTIGGNDVGYVPLLFAATLPAVLRAVPVLGDRLRELQNPAAREEALNQVGASLREVGQVLRERSPRARIMFVDYLTLLPPHGTSAPPLPDDVADLGRYVAKRLAQQTFEAAQATGCEVVHAAEVSRDHHAWSVDPWTVGAGSLLPWRPKPFHPNAAGMRAVADLIAARFRQP</sequence>
<evidence type="ECO:0000313" key="4">
    <source>
        <dbReference type="Proteomes" id="UP000216063"/>
    </source>
</evidence>
<evidence type="ECO:0000313" key="3">
    <source>
        <dbReference type="EMBL" id="OYN78685.1"/>
    </source>
</evidence>
<dbReference type="SUPFAM" id="SSF52266">
    <property type="entry name" value="SGNH hydrolase"/>
    <property type="match status" value="1"/>
</dbReference>
<feature type="domain" description="SGNH hydrolase-type esterase" evidence="2">
    <location>
        <begin position="14"/>
        <end position="251"/>
    </location>
</feature>
<dbReference type="GO" id="GO:0019433">
    <property type="term" value="P:triglyceride catabolic process"/>
    <property type="evidence" value="ECO:0007669"/>
    <property type="project" value="TreeGrafter"/>
</dbReference>
<evidence type="ECO:0000259" key="2">
    <source>
        <dbReference type="Pfam" id="PF13472"/>
    </source>
</evidence>
<dbReference type="EMBL" id="NOZR01000011">
    <property type="protein sequence ID" value="OYN78685.1"/>
    <property type="molecule type" value="Genomic_DNA"/>
</dbReference>
<dbReference type="InterPro" id="IPR037460">
    <property type="entry name" value="SEST-like"/>
</dbReference>
<protein>
    <submittedName>
        <fullName evidence="3">Hydrolase</fullName>
    </submittedName>
</protein>
<feature type="active site" description="Nucleophile" evidence="1">
    <location>
        <position position="18"/>
    </location>
</feature>
<dbReference type="CDD" id="cd01823">
    <property type="entry name" value="SEST_like"/>
    <property type="match status" value="1"/>
</dbReference>
<reference evidence="3 4" key="1">
    <citation type="submission" date="2017-07" db="EMBL/GenBank/DDBJ databases">
        <title>The new phylogeny of genus Mycobacterium.</title>
        <authorList>
            <person name="Tortoli E."/>
            <person name="Trovato A."/>
            <person name="Cirillo D.M."/>
        </authorList>
    </citation>
    <scope>NUCLEOTIDE SEQUENCE [LARGE SCALE GENOMIC DNA]</scope>
    <source>
        <strain evidence="3 4">ATCC 33027</strain>
    </source>
</reference>
<dbReference type="InterPro" id="IPR013830">
    <property type="entry name" value="SGNH_hydro"/>
</dbReference>
<comment type="caution">
    <text evidence="3">The sequence shown here is derived from an EMBL/GenBank/DDBJ whole genome shotgun (WGS) entry which is preliminary data.</text>
</comment>
<dbReference type="GO" id="GO:0004806">
    <property type="term" value="F:triacylglycerol lipase activity"/>
    <property type="evidence" value="ECO:0007669"/>
    <property type="project" value="TreeGrafter"/>
</dbReference>
<organism evidence="3 4">
    <name type="scientific">Mycolicibacterium sphagni</name>
    <dbReference type="NCBI Taxonomy" id="1786"/>
    <lineage>
        <taxon>Bacteria</taxon>
        <taxon>Bacillati</taxon>
        <taxon>Actinomycetota</taxon>
        <taxon>Actinomycetes</taxon>
        <taxon>Mycobacteriales</taxon>
        <taxon>Mycobacteriaceae</taxon>
        <taxon>Mycolicibacterium</taxon>
    </lineage>
</organism>
<dbReference type="Gene3D" id="3.40.50.1110">
    <property type="entry name" value="SGNH hydrolase"/>
    <property type="match status" value="1"/>
</dbReference>
<feature type="active site" evidence="1">
    <location>
        <position position="243"/>
    </location>
</feature>
<evidence type="ECO:0000256" key="1">
    <source>
        <dbReference type="PIRSR" id="PIRSR637460-1"/>
    </source>
</evidence>
<gene>
    <name evidence="3" type="ORF">CG716_14885</name>
</gene>
<dbReference type="InterPro" id="IPR036514">
    <property type="entry name" value="SGNH_hydro_sf"/>
</dbReference>
<dbReference type="RefSeq" id="WP_094480855.1">
    <property type="nucleotide sequence ID" value="NZ_JACKSC010000266.1"/>
</dbReference>